<gene>
    <name evidence="2" type="ORF">QC763_200520</name>
</gene>
<dbReference type="GeneID" id="87929430"/>
<feature type="chain" id="PRO_5045711892" description="Secreted protein" evidence="1">
    <location>
        <begin position="17"/>
        <end position="147"/>
    </location>
</feature>
<reference evidence="2 3" key="1">
    <citation type="journal article" date="2023" name="bioRxiv">
        <title>High-quality genome assemblies of four members of thePodospora anserinaspecies complex.</title>
        <authorList>
            <person name="Ament-Velasquez S.L."/>
            <person name="Vogan A.A."/>
            <person name="Wallerman O."/>
            <person name="Hartmann F."/>
            <person name="Gautier V."/>
            <person name="Silar P."/>
            <person name="Giraud T."/>
            <person name="Johannesson H."/>
        </authorList>
    </citation>
    <scope>NUCLEOTIDE SEQUENCE [LARGE SCALE GENOMIC DNA]</scope>
    <source>
        <strain evidence="2 3">CBS 411.78</strain>
    </source>
</reference>
<accession>A0ABR0HMY7</accession>
<feature type="signal peptide" evidence="1">
    <location>
        <begin position="1"/>
        <end position="16"/>
    </location>
</feature>
<dbReference type="RefSeq" id="XP_062767829.1">
    <property type="nucleotide sequence ID" value="XM_062909087.1"/>
</dbReference>
<dbReference type="Proteomes" id="UP001326199">
    <property type="component" value="Unassembled WGS sequence"/>
</dbReference>
<dbReference type="EMBL" id="JAFFHB010000002">
    <property type="protein sequence ID" value="KAK4669158.1"/>
    <property type="molecule type" value="Genomic_DNA"/>
</dbReference>
<protein>
    <recommendedName>
        <fullName evidence="4">Secreted protein</fullName>
    </recommendedName>
</protein>
<evidence type="ECO:0000313" key="3">
    <source>
        <dbReference type="Proteomes" id="UP001326199"/>
    </source>
</evidence>
<keyword evidence="3" id="KW-1185">Reference proteome</keyword>
<keyword evidence="1" id="KW-0732">Signal</keyword>
<proteinExistence type="predicted"/>
<name>A0ABR0HMY7_9PEZI</name>
<sequence>MSLLWVLWIFPLPVLSYAPFLGHLFICDHRDFPSVHVEPSHYLQLVFSLDSIKPTKIFSQCSSKATPVQSLNVNSTSTAESFTSPSSSSLLTTPQNYSPSPATHTSNFHHFVPHILISILIKVSPDFSSKLHSLFILSLLTTLPYRH</sequence>
<evidence type="ECO:0000256" key="1">
    <source>
        <dbReference type="SAM" id="SignalP"/>
    </source>
</evidence>
<organism evidence="2 3">
    <name type="scientific">Podospora pseudopauciseta</name>
    <dbReference type="NCBI Taxonomy" id="2093780"/>
    <lineage>
        <taxon>Eukaryota</taxon>
        <taxon>Fungi</taxon>
        <taxon>Dikarya</taxon>
        <taxon>Ascomycota</taxon>
        <taxon>Pezizomycotina</taxon>
        <taxon>Sordariomycetes</taxon>
        <taxon>Sordariomycetidae</taxon>
        <taxon>Sordariales</taxon>
        <taxon>Podosporaceae</taxon>
        <taxon>Podospora</taxon>
    </lineage>
</organism>
<evidence type="ECO:0008006" key="4">
    <source>
        <dbReference type="Google" id="ProtNLM"/>
    </source>
</evidence>
<comment type="caution">
    <text evidence="2">The sequence shown here is derived from an EMBL/GenBank/DDBJ whole genome shotgun (WGS) entry which is preliminary data.</text>
</comment>
<evidence type="ECO:0000313" key="2">
    <source>
        <dbReference type="EMBL" id="KAK4669158.1"/>
    </source>
</evidence>